<name>A0A6J6GTC9_9ZZZZ</name>
<dbReference type="Pfam" id="PF04199">
    <property type="entry name" value="Cyclase"/>
    <property type="match status" value="1"/>
</dbReference>
<dbReference type="AlphaFoldDB" id="A0A6J6GTC9"/>
<sequence length="308" mass="33251">MSLPPHLQELSARVSNWGRWGADDRRGTLNLIDNAAVRRGLAAARQGRTFLLSLPYDENGIQTGAVPGRDNPKRAMHMINVPYTGDPTNFCTSDDSVSMGVQCSTHWDTLAHVGYEGLLYNGVSDSTIDENGSHQHGVETFGPIVSRGVLLDVARVHRVDFLPGGYPITGDDLEAACALGGITMAPGDIACVRTGNQYHLASGDKTRYTMEHPGLSTKSIQWARDTDIAAIATDTMAFECWPCEDPNVLLPVHMIHLRDMGLIQGQNWVLDELAADCASDGQYDFLLSASPLPLTRSLGGPIAPTAIK</sequence>
<proteinExistence type="predicted"/>
<protein>
    <submittedName>
        <fullName evidence="1">Unannotated protein</fullName>
    </submittedName>
</protein>
<gene>
    <name evidence="1" type="ORF">UFOPK1820_00661</name>
</gene>
<dbReference type="PANTHER" id="PTHR34861">
    <property type="match status" value="1"/>
</dbReference>
<dbReference type="Gene3D" id="3.50.30.50">
    <property type="entry name" value="Putative cyclase"/>
    <property type="match status" value="1"/>
</dbReference>
<dbReference type="SUPFAM" id="SSF102198">
    <property type="entry name" value="Putative cyclase"/>
    <property type="match status" value="1"/>
</dbReference>
<accession>A0A6J6GTC9</accession>
<dbReference type="InterPro" id="IPR037175">
    <property type="entry name" value="KFase_sf"/>
</dbReference>
<dbReference type="GO" id="GO:0019441">
    <property type="term" value="P:L-tryptophan catabolic process to kynurenine"/>
    <property type="evidence" value="ECO:0007669"/>
    <property type="project" value="InterPro"/>
</dbReference>
<dbReference type="InterPro" id="IPR007325">
    <property type="entry name" value="KFase/CYL"/>
</dbReference>
<dbReference type="EMBL" id="CAEZUK010000087">
    <property type="protein sequence ID" value="CAB4599948.1"/>
    <property type="molecule type" value="Genomic_DNA"/>
</dbReference>
<dbReference type="GO" id="GO:0004061">
    <property type="term" value="F:arylformamidase activity"/>
    <property type="evidence" value="ECO:0007669"/>
    <property type="project" value="InterPro"/>
</dbReference>
<dbReference type="PANTHER" id="PTHR34861:SF10">
    <property type="entry name" value="CYCLASE"/>
    <property type="match status" value="1"/>
</dbReference>
<evidence type="ECO:0000313" key="1">
    <source>
        <dbReference type="EMBL" id="CAB4599948.1"/>
    </source>
</evidence>
<organism evidence="1">
    <name type="scientific">freshwater metagenome</name>
    <dbReference type="NCBI Taxonomy" id="449393"/>
    <lineage>
        <taxon>unclassified sequences</taxon>
        <taxon>metagenomes</taxon>
        <taxon>ecological metagenomes</taxon>
    </lineage>
</organism>
<reference evidence="1" key="1">
    <citation type="submission" date="2020-05" db="EMBL/GenBank/DDBJ databases">
        <authorList>
            <person name="Chiriac C."/>
            <person name="Salcher M."/>
            <person name="Ghai R."/>
            <person name="Kavagutti S V."/>
        </authorList>
    </citation>
    <scope>NUCLEOTIDE SEQUENCE</scope>
</reference>